<keyword evidence="1" id="KW-0812">Transmembrane</keyword>
<protein>
    <recommendedName>
        <fullName evidence="4">Transmembrane protein</fullName>
    </recommendedName>
</protein>
<name>A0A197JMD3_9FUNG</name>
<evidence type="ECO:0008006" key="4">
    <source>
        <dbReference type="Google" id="ProtNLM"/>
    </source>
</evidence>
<dbReference type="Proteomes" id="UP000078512">
    <property type="component" value="Unassembled WGS sequence"/>
</dbReference>
<keyword evidence="1" id="KW-0472">Membrane</keyword>
<reference evidence="2 3" key="1">
    <citation type="submission" date="2016-05" db="EMBL/GenBank/DDBJ databases">
        <title>Genome sequencing reveals origins of a unique bacterial endosymbiosis in the earliest lineages of terrestrial Fungi.</title>
        <authorList>
            <consortium name="DOE Joint Genome Institute"/>
            <person name="Uehling J."/>
            <person name="Gryganskyi A."/>
            <person name="Hameed K."/>
            <person name="Tschaplinski T."/>
            <person name="Misztal P."/>
            <person name="Wu S."/>
            <person name="Desiro A."/>
            <person name="Vande Pol N."/>
            <person name="Du Z.-Y."/>
            <person name="Zienkiewicz A."/>
            <person name="Zienkiewicz K."/>
            <person name="Morin E."/>
            <person name="Tisserant E."/>
            <person name="Splivallo R."/>
            <person name="Hainaut M."/>
            <person name="Henrissat B."/>
            <person name="Ohm R."/>
            <person name="Kuo A."/>
            <person name="Yan J."/>
            <person name="Lipzen A."/>
            <person name="Nolan M."/>
            <person name="Labutti K."/>
            <person name="Barry K."/>
            <person name="Goldstein A."/>
            <person name="Labbe J."/>
            <person name="Schadt C."/>
            <person name="Tuskan G."/>
            <person name="Grigoriev I."/>
            <person name="Martin F."/>
            <person name="Vilgalys R."/>
            <person name="Bonito G."/>
        </authorList>
    </citation>
    <scope>NUCLEOTIDE SEQUENCE [LARGE SCALE GENOMIC DNA]</scope>
    <source>
        <strain evidence="2 3">AG-77</strain>
    </source>
</reference>
<sequence>MSMYPPTRTHTHSSTILTFNPYDHSLSPSWKLHCSRLRVSAIATKVTTNTNSPSPSCSLSLWLLMSVLSSDSSEPSRLLALVVYLPAPLRSFFFFLTSHSVFKKKKVLSILSSLTNLHPFFPAKRKKRSLVQPKPNPTQKARGKRKRALGIFFFFLCFHLAFLSIFCFAFLFLLCCLVLTHEGNENDSTTTTTPPFK</sequence>
<dbReference type="AlphaFoldDB" id="A0A197JMD3"/>
<keyword evidence="1" id="KW-1133">Transmembrane helix</keyword>
<dbReference type="EMBL" id="KV442076">
    <property type="protein sequence ID" value="OAQ25646.1"/>
    <property type="molecule type" value="Genomic_DNA"/>
</dbReference>
<keyword evidence="3" id="KW-1185">Reference proteome</keyword>
<accession>A0A197JMD3</accession>
<proteinExistence type="predicted"/>
<evidence type="ECO:0000256" key="1">
    <source>
        <dbReference type="SAM" id="Phobius"/>
    </source>
</evidence>
<organism evidence="2 3">
    <name type="scientific">Linnemannia elongata AG-77</name>
    <dbReference type="NCBI Taxonomy" id="1314771"/>
    <lineage>
        <taxon>Eukaryota</taxon>
        <taxon>Fungi</taxon>
        <taxon>Fungi incertae sedis</taxon>
        <taxon>Mucoromycota</taxon>
        <taxon>Mortierellomycotina</taxon>
        <taxon>Mortierellomycetes</taxon>
        <taxon>Mortierellales</taxon>
        <taxon>Mortierellaceae</taxon>
        <taxon>Linnemannia</taxon>
    </lineage>
</organism>
<gene>
    <name evidence="2" type="ORF">K457DRAFT_747912</name>
</gene>
<feature type="transmembrane region" description="Helical" evidence="1">
    <location>
        <begin position="149"/>
        <end position="180"/>
    </location>
</feature>
<evidence type="ECO:0000313" key="2">
    <source>
        <dbReference type="EMBL" id="OAQ25646.1"/>
    </source>
</evidence>
<evidence type="ECO:0000313" key="3">
    <source>
        <dbReference type="Proteomes" id="UP000078512"/>
    </source>
</evidence>